<feature type="compositionally biased region" description="Polar residues" evidence="1">
    <location>
        <begin position="38"/>
        <end position="52"/>
    </location>
</feature>
<feature type="non-terminal residue" evidence="2">
    <location>
        <position position="1"/>
    </location>
</feature>
<proteinExistence type="predicted"/>
<dbReference type="AlphaFoldDB" id="S4PGD1"/>
<protein>
    <submittedName>
        <fullName evidence="2">Uncharacterized protein</fullName>
    </submittedName>
</protein>
<reference evidence="2" key="1">
    <citation type="journal article" date="2013" name="BMC Genomics">
        <title>Unscrambling butterfly oogenesis.</title>
        <authorList>
            <person name="Carter J.M."/>
            <person name="Baker S.C."/>
            <person name="Pink R."/>
            <person name="Carter D.R."/>
            <person name="Collins A."/>
            <person name="Tomlin J."/>
            <person name="Gibbs M."/>
            <person name="Breuker C.J."/>
        </authorList>
    </citation>
    <scope>NUCLEOTIDE SEQUENCE</scope>
    <source>
        <tissue evidence="2">Ovary</tissue>
    </source>
</reference>
<accession>S4PGD1</accession>
<evidence type="ECO:0000256" key="1">
    <source>
        <dbReference type="SAM" id="MobiDB-lite"/>
    </source>
</evidence>
<reference evidence="2" key="2">
    <citation type="submission" date="2013-05" db="EMBL/GenBank/DDBJ databases">
        <authorList>
            <person name="Carter J.-M."/>
            <person name="Baker S.C."/>
            <person name="Pink R."/>
            <person name="Carter D.R.F."/>
            <person name="Collins A."/>
            <person name="Tomlin J."/>
            <person name="Gibbs M."/>
            <person name="Breuker C.J."/>
        </authorList>
    </citation>
    <scope>NUCLEOTIDE SEQUENCE</scope>
    <source>
        <tissue evidence="2">Ovary</tissue>
    </source>
</reference>
<evidence type="ECO:0000313" key="2">
    <source>
        <dbReference type="EMBL" id="JAA89984.1"/>
    </source>
</evidence>
<sequence length="96" mass="10505">HQSKPNHRTENTGHSETNSNSSTSGTSGSTCGETSCCPNSSATKNTKPNNTKAGLPYPRSESHYHSWTWKREATCYFLQQSGQSQSYSTLFLQPGC</sequence>
<organism evidence="2">
    <name type="scientific">Pararge aegeria</name>
    <name type="common">speckled wood butterfly</name>
    <dbReference type="NCBI Taxonomy" id="116150"/>
    <lineage>
        <taxon>Eukaryota</taxon>
        <taxon>Metazoa</taxon>
        <taxon>Ecdysozoa</taxon>
        <taxon>Arthropoda</taxon>
        <taxon>Hexapoda</taxon>
        <taxon>Insecta</taxon>
        <taxon>Pterygota</taxon>
        <taxon>Neoptera</taxon>
        <taxon>Endopterygota</taxon>
        <taxon>Lepidoptera</taxon>
        <taxon>Glossata</taxon>
        <taxon>Ditrysia</taxon>
        <taxon>Papilionoidea</taxon>
        <taxon>Nymphalidae</taxon>
        <taxon>Satyrinae</taxon>
        <taxon>Satyrini</taxon>
        <taxon>Parargina</taxon>
        <taxon>Pararge</taxon>
    </lineage>
</organism>
<dbReference type="EMBL" id="GAIX01002576">
    <property type="protein sequence ID" value="JAA89984.1"/>
    <property type="molecule type" value="Transcribed_RNA"/>
</dbReference>
<name>S4PGD1_9NEOP</name>
<feature type="compositionally biased region" description="Low complexity" evidence="1">
    <location>
        <begin position="14"/>
        <end position="37"/>
    </location>
</feature>
<feature type="region of interest" description="Disordered" evidence="1">
    <location>
        <begin position="1"/>
        <end position="61"/>
    </location>
</feature>